<dbReference type="Pfam" id="PF21142">
    <property type="entry name" value="A2M_bMG2"/>
    <property type="match status" value="1"/>
</dbReference>
<name>A0A6S6QJ12_9HYPH</name>
<dbReference type="EMBL" id="AP023361">
    <property type="protein sequence ID" value="BCJ90244.1"/>
    <property type="molecule type" value="Genomic_DNA"/>
</dbReference>
<dbReference type="InterPro" id="IPR049120">
    <property type="entry name" value="A2M_bMG2"/>
</dbReference>
<dbReference type="SUPFAM" id="SSF48239">
    <property type="entry name" value="Terpenoid cyclases/Protein prenyltransferases"/>
    <property type="match status" value="1"/>
</dbReference>
<organism evidence="7 8">
    <name type="scientific">Terrihabitans soli</name>
    <dbReference type="NCBI Taxonomy" id="708113"/>
    <lineage>
        <taxon>Bacteria</taxon>
        <taxon>Pseudomonadati</taxon>
        <taxon>Pseudomonadota</taxon>
        <taxon>Alphaproteobacteria</taxon>
        <taxon>Hyphomicrobiales</taxon>
        <taxon>Terrihabitans</taxon>
    </lineage>
</organism>
<dbReference type="Gene3D" id="1.50.10.20">
    <property type="match status" value="1"/>
</dbReference>
<dbReference type="PIRSF" id="PIRSF038980">
    <property type="entry name" value="A2M_bac"/>
    <property type="match status" value="1"/>
</dbReference>
<dbReference type="InterPro" id="IPR011990">
    <property type="entry name" value="TPR-like_helical_dom_sf"/>
</dbReference>
<dbReference type="PANTHER" id="PTHR40094:SF1">
    <property type="entry name" value="UBIQUITIN DOMAIN-CONTAINING PROTEIN"/>
    <property type="match status" value="1"/>
</dbReference>
<dbReference type="InterPro" id="IPR026284">
    <property type="entry name" value="A2MG_proteobact"/>
</dbReference>
<dbReference type="CDD" id="cd02891">
    <property type="entry name" value="A2M_like"/>
    <property type="match status" value="1"/>
</dbReference>
<dbReference type="GO" id="GO:0004866">
    <property type="term" value="F:endopeptidase inhibitor activity"/>
    <property type="evidence" value="ECO:0007669"/>
    <property type="project" value="InterPro"/>
</dbReference>
<reference evidence="7 8" key="1">
    <citation type="submission" date="2020-08" db="EMBL/GenBank/DDBJ databases">
        <title>Genome sequence of Rhizobiales bacterium strain IZ6.</title>
        <authorList>
            <person name="Nakai R."/>
            <person name="Naganuma T."/>
        </authorList>
    </citation>
    <scope>NUCLEOTIDE SEQUENCE [LARGE SCALE GENOMIC DNA]</scope>
    <source>
        <strain evidence="7 8">IZ6</strain>
    </source>
</reference>
<dbReference type="Pfam" id="PF11974">
    <property type="entry name" value="bMG3"/>
    <property type="match status" value="1"/>
</dbReference>
<dbReference type="Gene3D" id="2.60.40.1930">
    <property type="match status" value="1"/>
</dbReference>
<protein>
    <submittedName>
        <fullName evidence="7">Alpha-2-macroglobulin</fullName>
    </submittedName>
</protein>
<feature type="domain" description="Alpha-2-macroglobulin bait region" evidence="5">
    <location>
        <begin position="867"/>
        <end position="1011"/>
    </location>
</feature>
<dbReference type="PANTHER" id="PTHR40094">
    <property type="entry name" value="ALPHA-2-MACROGLOBULIN HOMOLOG"/>
    <property type="match status" value="1"/>
</dbReference>
<dbReference type="Pfam" id="PF17962">
    <property type="entry name" value="bMG6"/>
    <property type="match status" value="1"/>
</dbReference>
<dbReference type="Pfam" id="PF07703">
    <property type="entry name" value="A2M_BRD"/>
    <property type="match status" value="1"/>
</dbReference>
<evidence type="ECO:0000313" key="7">
    <source>
        <dbReference type="EMBL" id="BCJ90244.1"/>
    </source>
</evidence>
<evidence type="ECO:0000256" key="2">
    <source>
        <dbReference type="ARBA" id="ARBA00022729"/>
    </source>
</evidence>
<keyword evidence="2 4" id="KW-0732">Signal</keyword>
<dbReference type="PROSITE" id="PS50005">
    <property type="entry name" value="TPR"/>
    <property type="match status" value="1"/>
</dbReference>
<dbReference type="InterPro" id="IPR011625">
    <property type="entry name" value="A2M_N_BRD"/>
</dbReference>
<dbReference type="RefSeq" id="WP_222876888.1">
    <property type="nucleotide sequence ID" value="NZ_AP023361.1"/>
</dbReference>
<dbReference type="Pfam" id="PF01835">
    <property type="entry name" value="MG2"/>
    <property type="match status" value="1"/>
</dbReference>
<feature type="repeat" description="TPR" evidence="3">
    <location>
        <begin position="134"/>
        <end position="167"/>
    </location>
</feature>
<sequence length="1730" mass="185471">MTSVHRFVFVLFALVFALLPMAADAKPFDKPYLNTDANRYEREIINNTATADRTLDDWIKEGVEAVKKDDWRAALNAFGAAIAVDPKSEQAWRNYAISLLRVKAESSETYEFPGKAKASAYRAYLLSKDAKAEARNLAILAEAYTRAEEYRQALNAYKESLKLFDHPEVRAAYQTALEEHGFRVTNYSVDADTASPRACMEFSENLAKGRVDFAPFVSVVGMDKPAVAAENDKLCVDGLKHGETYEVNVRAGVPSALGENSLKPANATIYVRDRKPDVRFTGKNYVLPRTGQQGIPFVSVNVDRVAVKIFRVGDRGMGPEITNGKFQAQLDKSEFDKLQADSGAKIFEGEIDVTKKLNEEITTAVPLDETIKTMEPGVYVMTARAYDSQENDDYETQPTQWFVVSDIGLTALSSGDGIHAFVRSLAGAQALEGVELKLVARNNEVLATAKSDANGYVRFEKGLTKGEGGLSPAVLTASLAGDYGFLALTAAGFDLSDRGVEGRAAPGPLDALVYTERGVYRPGEQVHVTTLLRNADGLAVENLPLTLVFERPDGAEERREVLEDEGAGGRAFSLPLVSDATTGTWRVKAYAELKQPPVGEATFLVEDYVPERLDMDVTTTAKTMTAAGIPVELDGRWLYGAPAGDLAIEGNVSIRSSSAEIAGLAGYKFGLADEEVSPVTSELNDLAKTDANGKAKFDVPQPNLPNTTKPLEARIAVRLREPGGRTIERQLTLPVASTSQRIGVKPLFGEQVAEGQLAEFDVRVLAADNAFAAAKGLRWELSRLNTRYQWYSEGSDWNYETITTATRTADGVVDADAKSPARISSKLGYGRYRLDVMSAEPNGPATSIVFTSGWNPSADNAETPDTLEVALDKDLYAPGDKAELRIDAPFAGKATVVVVGNEVISSKVLDLTQGENEIALDVTEAWRPGAYVMAFLHRPLDAKASRMPGRAIGLAHAQIDAAPHTLKVALSAPDKAPPRGTVRVPVKIANLASGEKAHLVVAAVDVGILNLTGFKAPAPEEDAFAQRQLSAEVRDLYGQLIDGMRAARGKIRTGGDDMGGMGMGEPPTQQPLALFSGLVPVAADGTAEVSFDIPAFNGTVKLMAIAWSKDKLGHSEQDVVIADPVVVTAALPRFLAPGDASRLRLDIHNVSGAAGEYKVKLDGAGDVISFNEAEQKLALKDGERKSVEIALTAKAVGRSSIDVSLTAPDGKSYAQALNLPVQPASPEGVNRTVVQLAPKTGSISVTSDMLKDYVPGTASIALTVGSNAAFEPAAFAGALDTYPYGCSEQLSSKLIAILYAEDYGIKLADDTREKAQQMIGRVLARQSSNGGFGLWSAGTDDDLWLDSYVVDVLTRAREKGYAVSERAISSGLARLKNVLGYEGEFDDQDEATNFAYAHYVLARNGRPIVGDLRYLADSKVNEIASPLARAQIGAALALAGDQARAGKAFAAADTALGEINVDQVSRLDYGTDLRDSAGVLALAAETSIASVIPAVAKKVVANRGARNSFSTQENAWLLRASQALKQESAKLSLTVNGAAHAGVYNKTLDAVALVEPVKVGNASDVPVNAMVTVRGAPKAMPPATEMGLKVTRAYYTLAGEEVDPSKVAQNTRLVVVLQIEETAEQNGRLLVVDHLPGGFEIDNPRLVTSAEVKLLPWLDQNYAPGHAEFRDDRFVAAFNRTGEDTDMVAAYIVRAVSPGTYVHPPATVEDMYRIERFGRSDSGTVEVTAK</sequence>
<dbReference type="Pfam" id="PF00207">
    <property type="entry name" value="A2M"/>
    <property type="match status" value="1"/>
</dbReference>
<dbReference type="InterPro" id="IPR008930">
    <property type="entry name" value="Terpenoid_cyclase/PrenylTrfase"/>
</dbReference>
<dbReference type="InterPro" id="IPR041462">
    <property type="entry name" value="Bact_A2M_MG6"/>
</dbReference>
<dbReference type="Gene3D" id="1.25.40.10">
    <property type="entry name" value="Tetratricopeptide repeat domain"/>
    <property type="match status" value="1"/>
</dbReference>
<evidence type="ECO:0000313" key="8">
    <source>
        <dbReference type="Proteomes" id="UP000515317"/>
    </source>
</evidence>
<dbReference type="SMART" id="SM01359">
    <property type="entry name" value="A2M_N_2"/>
    <property type="match status" value="1"/>
</dbReference>
<dbReference type="SMART" id="SM00028">
    <property type="entry name" value="TPR"/>
    <property type="match status" value="2"/>
</dbReference>
<dbReference type="InterPro" id="IPR019734">
    <property type="entry name" value="TPR_rpt"/>
</dbReference>
<dbReference type="SUPFAM" id="SSF48452">
    <property type="entry name" value="TPR-like"/>
    <property type="match status" value="1"/>
</dbReference>
<dbReference type="Pfam" id="PF17973">
    <property type="entry name" value="bMG10"/>
    <property type="match status" value="1"/>
</dbReference>
<gene>
    <name evidence="7" type="ORF">IZ6_09790</name>
</gene>
<feature type="chain" id="PRO_5027789228" evidence="4">
    <location>
        <begin position="26"/>
        <end position="1730"/>
    </location>
</feature>
<dbReference type="InterPro" id="IPR041246">
    <property type="entry name" value="Bact_MG10"/>
</dbReference>
<keyword evidence="3" id="KW-0802">TPR repeat</keyword>
<keyword evidence="8" id="KW-1185">Reference proteome</keyword>
<dbReference type="Proteomes" id="UP000515317">
    <property type="component" value="Chromosome"/>
</dbReference>
<evidence type="ECO:0000256" key="1">
    <source>
        <dbReference type="ARBA" id="ARBA00010556"/>
    </source>
</evidence>
<feature type="domain" description="Alpha-2-macroglobulin" evidence="6">
    <location>
        <begin position="1072"/>
        <end position="1161"/>
    </location>
</feature>
<evidence type="ECO:0000256" key="4">
    <source>
        <dbReference type="SAM" id="SignalP"/>
    </source>
</evidence>
<dbReference type="SMART" id="SM01360">
    <property type="entry name" value="A2M"/>
    <property type="match status" value="1"/>
</dbReference>
<dbReference type="Pfam" id="PF17972">
    <property type="entry name" value="bMG5"/>
    <property type="match status" value="1"/>
</dbReference>
<dbReference type="InterPro" id="IPR001599">
    <property type="entry name" value="Macroglobln_a2"/>
</dbReference>
<evidence type="ECO:0000259" key="6">
    <source>
        <dbReference type="SMART" id="SM01360"/>
    </source>
</evidence>
<comment type="similarity">
    <text evidence="1">Belongs to the protease inhibitor I39 (alpha-2-macroglobulin) family. Bacterial alpha-2-macroglobulin subfamily.</text>
</comment>
<dbReference type="InterPro" id="IPR041203">
    <property type="entry name" value="Bact_A2M_MG5"/>
</dbReference>
<proteinExistence type="inferred from homology"/>
<evidence type="ECO:0000259" key="5">
    <source>
        <dbReference type="SMART" id="SM01359"/>
    </source>
</evidence>
<feature type="signal peptide" evidence="4">
    <location>
        <begin position="1"/>
        <end position="25"/>
    </location>
</feature>
<accession>A0A6S6QJ12</accession>
<dbReference type="KEGG" id="tso:IZ6_09790"/>
<dbReference type="InterPro" id="IPR051802">
    <property type="entry name" value="YfhM-like"/>
</dbReference>
<evidence type="ECO:0000256" key="3">
    <source>
        <dbReference type="PROSITE-ProRule" id="PRU00339"/>
    </source>
</evidence>
<dbReference type="InterPro" id="IPR021868">
    <property type="entry name" value="Alpha_2_Macroglob_MG3"/>
</dbReference>
<dbReference type="InterPro" id="IPR002890">
    <property type="entry name" value="MG2"/>
</dbReference>